<dbReference type="InterPro" id="IPR036112">
    <property type="entry name" value="ComA_synth_sf"/>
</dbReference>
<dbReference type="Pfam" id="PF02679">
    <property type="entry name" value="ComA"/>
    <property type="match status" value="1"/>
</dbReference>
<sequence length="275" mass="29887">MRIAELDNWHQLLKDPSGKRNDDRNKGLGKTMVIDKGLGFHAFTDFVQVAGPYVDFVKLGFGTAVLYDTVLLREKLKLAASQGIISMPGGTLLEAAVQQGTINSFLDTVCSLGFTGIEVSDGTIEMDRIRRTSIIKEGVKRGLTVMTEYGKKAAGSQIDPEELAFTAHCDLEAGAELVTVEARESGVNVGLFDERGQCKESVLTEVIGKVGQSGRLMWEAPLKSQQADLMLQFGASVHLGNVAPADALALEAMRRGLRSDTFQFGYQADFSDYMI</sequence>
<evidence type="ECO:0000256" key="1">
    <source>
        <dbReference type="ARBA" id="ARBA00010424"/>
    </source>
</evidence>
<dbReference type="SUPFAM" id="SSF102110">
    <property type="entry name" value="(2r)-phospho-3-sulfolactate synthase ComA"/>
    <property type="match status" value="1"/>
</dbReference>
<dbReference type="Proteomes" id="UP000266482">
    <property type="component" value="Unassembled WGS sequence"/>
</dbReference>
<dbReference type="OrthoDB" id="7809088at2"/>
<dbReference type="AlphaFoldDB" id="A0A3A1UYQ0"/>
<keyword evidence="3" id="KW-1185">Reference proteome</keyword>
<name>A0A3A1UYQ0_9BACL</name>
<comment type="caution">
    <text evidence="2">The sequence shown here is derived from an EMBL/GenBank/DDBJ whole genome shotgun (WGS) entry which is preliminary data.</text>
</comment>
<gene>
    <name evidence="2" type="ORF">D3P08_08040</name>
</gene>
<reference evidence="2 3" key="1">
    <citation type="submission" date="2018-09" db="EMBL/GenBank/DDBJ databases">
        <title>Paenibacillus aracenensis nov. sp. isolated from a cave in southern Spain.</title>
        <authorList>
            <person name="Jurado V."/>
            <person name="Gutierrez-Patricio S."/>
            <person name="Gonzalez-Pimentel J.L."/>
            <person name="Miller A.Z."/>
            <person name="Laiz L."/>
            <person name="Saiz-Jimenez C."/>
        </authorList>
    </citation>
    <scope>NUCLEOTIDE SEQUENCE [LARGE SCALE GENOMIC DNA]</scope>
    <source>
        <strain evidence="2 3">DSM 22867</strain>
    </source>
</reference>
<evidence type="ECO:0000313" key="2">
    <source>
        <dbReference type="EMBL" id="RIX53384.1"/>
    </source>
</evidence>
<dbReference type="Gene3D" id="3.20.20.70">
    <property type="entry name" value="Aldolase class I"/>
    <property type="match status" value="1"/>
</dbReference>
<proteinExistence type="inferred from homology"/>
<organism evidence="2 3">
    <name type="scientific">Paenibacillus nanensis</name>
    <dbReference type="NCBI Taxonomy" id="393251"/>
    <lineage>
        <taxon>Bacteria</taxon>
        <taxon>Bacillati</taxon>
        <taxon>Bacillota</taxon>
        <taxon>Bacilli</taxon>
        <taxon>Bacillales</taxon>
        <taxon>Paenibacillaceae</taxon>
        <taxon>Paenibacillus</taxon>
    </lineage>
</organism>
<comment type="similarity">
    <text evidence="1">Belongs to the phosphosulfolactate synthase family.</text>
</comment>
<evidence type="ECO:0000313" key="3">
    <source>
        <dbReference type="Proteomes" id="UP000266482"/>
    </source>
</evidence>
<accession>A0A3A1UYQ0</accession>
<dbReference type="InterPro" id="IPR003830">
    <property type="entry name" value="ComA_synth"/>
</dbReference>
<dbReference type="EMBL" id="QXQA01000004">
    <property type="protein sequence ID" value="RIX53384.1"/>
    <property type="molecule type" value="Genomic_DNA"/>
</dbReference>
<dbReference type="RefSeq" id="WP_119598994.1">
    <property type="nucleotide sequence ID" value="NZ_QXQA01000004.1"/>
</dbReference>
<protein>
    <submittedName>
        <fullName evidence="2">Phosphosulfolactate synthase</fullName>
    </submittedName>
</protein>
<dbReference type="InterPro" id="IPR013785">
    <property type="entry name" value="Aldolase_TIM"/>
</dbReference>